<dbReference type="SUPFAM" id="SSF48452">
    <property type="entry name" value="TPR-like"/>
    <property type="match status" value="1"/>
</dbReference>
<sequence length="130" mass="14785">MKELEISENKKELNALCTSVRRLALTGEYRECERLISDAMGKYPHAAEPHNLFGVILEKEGDHIAAMKHFRAAWALAPSYLPARQNLDSYGTFFSRGRTAYDESDCPEEHQVDYTKGSDAQSIGYVDRRK</sequence>
<dbReference type="Gene3D" id="1.25.40.10">
    <property type="entry name" value="Tetratricopeptide repeat domain"/>
    <property type="match status" value="1"/>
</dbReference>
<organism evidence="2 3">
    <name type="scientific">[Clostridium] celerecrescens 18A</name>
    <dbReference type="NCBI Taxonomy" id="1286362"/>
    <lineage>
        <taxon>Bacteria</taxon>
        <taxon>Bacillati</taxon>
        <taxon>Bacillota</taxon>
        <taxon>Clostridia</taxon>
        <taxon>Lachnospirales</taxon>
        <taxon>Lachnospiraceae</taxon>
        <taxon>Lacrimispora</taxon>
    </lineage>
</organism>
<dbReference type="OrthoDB" id="1690769at2"/>
<feature type="region of interest" description="Disordered" evidence="1">
    <location>
        <begin position="102"/>
        <end position="130"/>
    </location>
</feature>
<evidence type="ECO:0000313" key="2">
    <source>
        <dbReference type="EMBL" id="PJJ27058.1"/>
    </source>
</evidence>
<protein>
    <recommendedName>
        <fullName evidence="4">Tetratricopeptide repeat protein</fullName>
    </recommendedName>
</protein>
<dbReference type="EMBL" id="PGET01000001">
    <property type="protein sequence ID" value="PJJ27058.1"/>
    <property type="molecule type" value="Genomic_DNA"/>
</dbReference>
<dbReference type="InterPro" id="IPR011990">
    <property type="entry name" value="TPR-like_helical_dom_sf"/>
</dbReference>
<dbReference type="Proteomes" id="UP000231092">
    <property type="component" value="Unassembled WGS sequence"/>
</dbReference>
<comment type="caution">
    <text evidence="2">The sequence shown here is derived from an EMBL/GenBank/DDBJ whole genome shotgun (WGS) entry which is preliminary data.</text>
</comment>
<proteinExistence type="predicted"/>
<accession>A0A2M8Z0S5</accession>
<evidence type="ECO:0008006" key="4">
    <source>
        <dbReference type="Google" id="ProtNLM"/>
    </source>
</evidence>
<reference evidence="2 3" key="1">
    <citation type="submission" date="2017-11" db="EMBL/GenBank/DDBJ databases">
        <title>Understudied soil microbes with underappreciated capabilities: Untangling the Clostridium saccharolyticum group.</title>
        <authorList>
            <person name="Leschine S."/>
        </authorList>
    </citation>
    <scope>NUCLEOTIDE SEQUENCE [LARGE SCALE GENOMIC DNA]</scope>
    <source>
        <strain evidence="2 3">18A</strain>
    </source>
</reference>
<name>A0A2M8Z0S5_9FIRM</name>
<evidence type="ECO:0000256" key="1">
    <source>
        <dbReference type="SAM" id="MobiDB-lite"/>
    </source>
</evidence>
<dbReference type="AlphaFoldDB" id="A0A2M8Z0S5"/>
<gene>
    <name evidence="2" type="ORF">H171_0506</name>
</gene>
<evidence type="ECO:0000313" key="3">
    <source>
        <dbReference type="Proteomes" id="UP000231092"/>
    </source>
</evidence>
<dbReference type="RefSeq" id="WP_100303740.1">
    <property type="nucleotide sequence ID" value="NZ_PGET01000001.1"/>
</dbReference>